<dbReference type="PANTHER" id="PTHR11709:SF361">
    <property type="entry name" value="IRON TRANSPORT MULTICOPPER OXIDASE FET3"/>
    <property type="match status" value="1"/>
</dbReference>
<dbReference type="InterPro" id="IPR045087">
    <property type="entry name" value="Cu-oxidase_fam"/>
</dbReference>
<dbReference type="PROSITE" id="PS00080">
    <property type="entry name" value="MULTICOPPER_OXIDASE2"/>
    <property type="match status" value="1"/>
</dbReference>
<dbReference type="InterPro" id="IPR033138">
    <property type="entry name" value="Cu_oxidase_CS"/>
</dbReference>
<dbReference type="InterPro" id="IPR008972">
    <property type="entry name" value="Cupredoxin"/>
</dbReference>
<dbReference type="OrthoDB" id="2121828at2759"/>
<evidence type="ECO:0000259" key="8">
    <source>
        <dbReference type="Pfam" id="PF00394"/>
    </source>
</evidence>
<dbReference type="InterPro" id="IPR011707">
    <property type="entry name" value="Cu-oxidase-like_N"/>
</dbReference>
<dbReference type="SUPFAM" id="SSF49503">
    <property type="entry name" value="Cupredoxins"/>
    <property type="match status" value="3"/>
</dbReference>
<dbReference type="Pfam" id="PF07732">
    <property type="entry name" value="Cu-oxidase_3"/>
    <property type="match status" value="1"/>
</dbReference>
<evidence type="ECO:0000256" key="4">
    <source>
        <dbReference type="ARBA" id="ARBA00023002"/>
    </source>
</evidence>
<dbReference type="GO" id="GO:0016491">
    <property type="term" value="F:oxidoreductase activity"/>
    <property type="evidence" value="ECO:0007669"/>
    <property type="project" value="UniProtKB-KW"/>
</dbReference>
<evidence type="ECO:0000313" key="11">
    <source>
        <dbReference type="EMBL" id="KAG0268711.1"/>
    </source>
</evidence>
<feature type="domain" description="Plastocyanin-like" evidence="9">
    <location>
        <begin position="357"/>
        <end position="491"/>
    </location>
</feature>
<name>A0A9P6QL01_9FUNG</name>
<dbReference type="CDD" id="cd13877">
    <property type="entry name" value="CuRO_2_Fet3p_like"/>
    <property type="match status" value="1"/>
</dbReference>
<evidence type="ECO:0000256" key="1">
    <source>
        <dbReference type="ARBA" id="ARBA00010609"/>
    </source>
</evidence>
<dbReference type="CDD" id="cd13899">
    <property type="entry name" value="CuRO_3_Fet3p"/>
    <property type="match status" value="1"/>
</dbReference>
<dbReference type="GO" id="GO:0006811">
    <property type="term" value="P:monoatomic ion transport"/>
    <property type="evidence" value="ECO:0007669"/>
    <property type="project" value="InterPro"/>
</dbReference>
<evidence type="ECO:0000259" key="9">
    <source>
        <dbReference type="Pfam" id="PF07731"/>
    </source>
</evidence>
<reference evidence="11" key="1">
    <citation type="journal article" date="2020" name="Fungal Divers.">
        <title>Resolving the Mortierellaceae phylogeny through synthesis of multi-gene phylogenetics and phylogenomics.</title>
        <authorList>
            <person name="Vandepol N."/>
            <person name="Liber J."/>
            <person name="Desiro A."/>
            <person name="Na H."/>
            <person name="Kennedy M."/>
            <person name="Barry K."/>
            <person name="Grigoriev I.V."/>
            <person name="Miller A.N."/>
            <person name="O'Donnell K."/>
            <person name="Stajich J.E."/>
            <person name="Bonito G."/>
        </authorList>
    </citation>
    <scope>NUCLEOTIDE SEQUENCE</scope>
    <source>
        <strain evidence="11">BC1065</strain>
    </source>
</reference>
<dbReference type="InterPro" id="IPR011706">
    <property type="entry name" value="Cu-oxidase_C"/>
</dbReference>
<protein>
    <recommendedName>
        <fullName evidence="13">Laccase</fullName>
    </recommendedName>
</protein>
<evidence type="ECO:0000256" key="2">
    <source>
        <dbReference type="ARBA" id="ARBA00022723"/>
    </source>
</evidence>
<feature type="transmembrane region" description="Helical" evidence="6">
    <location>
        <begin position="545"/>
        <end position="566"/>
    </location>
</feature>
<keyword evidence="6" id="KW-0812">Transmembrane</keyword>
<dbReference type="AlphaFoldDB" id="A0A9P6QL01"/>
<evidence type="ECO:0000256" key="5">
    <source>
        <dbReference type="ARBA" id="ARBA00023008"/>
    </source>
</evidence>
<dbReference type="Pfam" id="PF00394">
    <property type="entry name" value="Cu-oxidase"/>
    <property type="match status" value="1"/>
</dbReference>
<keyword evidence="4" id="KW-0560">Oxidoreductase</keyword>
<dbReference type="CDD" id="cd13851">
    <property type="entry name" value="CuRO_1_Fet3p"/>
    <property type="match status" value="1"/>
</dbReference>
<evidence type="ECO:0000256" key="3">
    <source>
        <dbReference type="ARBA" id="ARBA00022729"/>
    </source>
</evidence>
<evidence type="ECO:0000259" key="10">
    <source>
        <dbReference type="Pfam" id="PF07732"/>
    </source>
</evidence>
<evidence type="ECO:0000256" key="7">
    <source>
        <dbReference type="SAM" id="SignalP"/>
    </source>
</evidence>
<keyword evidence="2" id="KW-0479">Metal-binding</keyword>
<sequence>MFASVKSLALLAAVAVGAAQAAVVTYNWNITYVNVNPDGLFERRAIGVNGQFPVPAINVTLNDTLVINVINQLDTPTSLHTHGLFQTHNAQYDGPAMVTQCPIPAGANFTYVIPIEQHGTYWIHGHYHGQYVDGLRAPVIIHNINETYKYDDEYTVILADWYHKQHQELNDWYLSIYNPSGAEPVPDSGLINQVSDAKFNFVPGKTYRLRIINMSALAMFHFHLAGHDMDIIEIDGIDVEPKRVTSFPVTAAQRYSVLVKARNDTSLNYIMHADMDPAMFDKIPPELKLNITGTIVYSPTASLAPEEPSQWDAFDDGDLVPVVKQASVKPDRQIVLDAVLEVLDDYSNKAMFNSITYVPPKVPTLYTAMTVGNLSTNPDVYGKYAHAIVLKKNEMIELVINNKDPGNHPFHLHGHVFQIIGRRDTAYDPATSEPFPETAPNPARRDTVLIPSDGAISIRFRADNPGVWLFHCHIEWHLEAGLAMTFVEAPEELPSLLNIDPAIYDSCKALGIPYSGNAAGKEGLDLEGANLGPNPLPGTLGTKGIIALVFTIISALLGLGAVIWYAQDDDAKLAAKRREAKKAARAAEEQDE</sequence>
<dbReference type="InterPro" id="IPR001117">
    <property type="entry name" value="Cu-oxidase_2nd"/>
</dbReference>
<dbReference type="Proteomes" id="UP000807716">
    <property type="component" value="Unassembled WGS sequence"/>
</dbReference>
<feature type="chain" id="PRO_5040489989" description="Laccase" evidence="7">
    <location>
        <begin position="22"/>
        <end position="592"/>
    </location>
</feature>
<dbReference type="Pfam" id="PF07731">
    <property type="entry name" value="Cu-oxidase_2"/>
    <property type="match status" value="1"/>
</dbReference>
<accession>A0A9P6QL01</accession>
<proteinExistence type="inferred from homology"/>
<evidence type="ECO:0000313" key="12">
    <source>
        <dbReference type="Proteomes" id="UP000807716"/>
    </source>
</evidence>
<keyword evidence="3 7" id="KW-0732">Signal</keyword>
<evidence type="ECO:0008006" key="13">
    <source>
        <dbReference type="Google" id="ProtNLM"/>
    </source>
</evidence>
<keyword evidence="12" id="KW-1185">Reference proteome</keyword>
<dbReference type="PROSITE" id="PS00079">
    <property type="entry name" value="MULTICOPPER_OXIDASE1"/>
    <property type="match status" value="1"/>
</dbReference>
<gene>
    <name evidence="11" type="ORF">DFQ27_005951</name>
</gene>
<feature type="signal peptide" evidence="7">
    <location>
        <begin position="1"/>
        <end position="21"/>
    </location>
</feature>
<comment type="caution">
    <text evidence="11">The sequence shown here is derived from an EMBL/GenBank/DDBJ whole genome shotgun (WGS) entry which is preliminary data.</text>
</comment>
<comment type="similarity">
    <text evidence="1">Belongs to the multicopper oxidase family.</text>
</comment>
<keyword evidence="5" id="KW-0186">Copper</keyword>
<dbReference type="PANTHER" id="PTHR11709">
    <property type="entry name" value="MULTI-COPPER OXIDASE"/>
    <property type="match status" value="1"/>
</dbReference>
<dbReference type="Gene3D" id="2.60.40.420">
    <property type="entry name" value="Cupredoxins - blue copper proteins"/>
    <property type="match status" value="3"/>
</dbReference>
<dbReference type="EMBL" id="JAAAJB010000043">
    <property type="protein sequence ID" value="KAG0268711.1"/>
    <property type="molecule type" value="Genomic_DNA"/>
</dbReference>
<evidence type="ECO:0000256" key="6">
    <source>
        <dbReference type="SAM" id="Phobius"/>
    </source>
</evidence>
<keyword evidence="6" id="KW-0472">Membrane</keyword>
<feature type="domain" description="Plastocyanin-like" evidence="10">
    <location>
        <begin position="30"/>
        <end position="143"/>
    </location>
</feature>
<feature type="domain" description="Plastocyanin-like" evidence="8">
    <location>
        <begin position="153"/>
        <end position="299"/>
    </location>
</feature>
<dbReference type="InterPro" id="IPR002355">
    <property type="entry name" value="Cu_oxidase_Cu_BS"/>
</dbReference>
<dbReference type="GO" id="GO:0005507">
    <property type="term" value="F:copper ion binding"/>
    <property type="evidence" value="ECO:0007669"/>
    <property type="project" value="InterPro"/>
</dbReference>
<dbReference type="InterPro" id="IPR044130">
    <property type="entry name" value="CuRO_2_Fet3-like"/>
</dbReference>
<keyword evidence="6" id="KW-1133">Transmembrane helix</keyword>
<organism evidence="11 12">
    <name type="scientific">Actinomortierella ambigua</name>
    <dbReference type="NCBI Taxonomy" id="1343610"/>
    <lineage>
        <taxon>Eukaryota</taxon>
        <taxon>Fungi</taxon>
        <taxon>Fungi incertae sedis</taxon>
        <taxon>Mucoromycota</taxon>
        <taxon>Mortierellomycotina</taxon>
        <taxon>Mortierellomycetes</taxon>
        <taxon>Mortierellales</taxon>
        <taxon>Mortierellaceae</taxon>
        <taxon>Actinomortierella</taxon>
    </lineage>
</organism>